<evidence type="ECO:0000256" key="3">
    <source>
        <dbReference type="ARBA" id="ARBA00022692"/>
    </source>
</evidence>
<keyword evidence="5 8" id="KW-0472">Membrane</keyword>
<dbReference type="GO" id="GO:0004713">
    <property type="term" value="F:protein tyrosine kinase activity"/>
    <property type="evidence" value="ECO:0007669"/>
    <property type="project" value="TreeGrafter"/>
</dbReference>
<evidence type="ECO:0000313" key="11">
    <source>
        <dbReference type="EMBL" id="MBD8066772.1"/>
    </source>
</evidence>
<comment type="caution">
    <text evidence="11">The sequence shown here is derived from an EMBL/GenBank/DDBJ whole genome shotgun (WGS) entry which is preliminary data.</text>
</comment>
<dbReference type="Pfam" id="PF13807">
    <property type="entry name" value="GNVR"/>
    <property type="match status" value="1"/>
</dbReference>
<evidence type="ECO:0000256" key="7">
    <source>
        <dbReference type="SAM" id="MobiDB-lite"/>
    </source>
</evidence>
<feature type="coiled-coil region" evidence="6">
    <location>
        <begin position="245"/>
        <end position="272"/>
    </location>
</feature>
<organism evidence="11 12">
    <name type="scientific">Devosia oryzisoli</name>
    <dbReference type="NCBI Taxonomy" id="2774138"/>
    <lineage>
        <taxon>Bacteria</taxon>
        <taxon>Pseudomonadati</taxon>
        <taxon>Pseudomonadota</taxon>
        <taxon>Alphaproteobacteria</taxon>
        <taxon>Hyphomicrobiales</taxon>
        <taxon>Devosiaceae</taxon>
        <taxon>Devosia</taxon>
    </lineage>
</organism>
<evidence type="ECO:0000259" key="9">
    <source>
        <dbReference type="Pfam" id="PF02706"/>
    </source>
</evidence>
<feature type="domain" description="Polysaccharide chain length determinant N-terminal" evidence="9">
    <location>
        <begin position="60"/>
        <end position="153"/>
    </location>
</feature>
<dbReference type="GO" id="GO:0005886">
    <property type="term" value="C:plasma membrane"/>
    <property type="evidence" value="ECO:0007669"/>
    <property type="project" value="UniProtKB-SubCell"/>
</dbReference>
<keyword evidence="4 8" id="KW-1133">Transmembrane helix</keyword>
<dbReference type="Proteomes" id="UP000654108">
    <property type="component" value="Unassembled WGS sequence"/>
</dbReference>
<evidence type="ECO:0000256" key="8">
    <source>
        <dbReference type="SAM" id="Phobius"/>
    </source>
</evidence>
<protein>
    <submittedName>
        <fullName evidence="11">GumC family protein</fullName>
    </submittedName>
</protein>
<evidence type="ECO:0000313" key="12">
    <source>
        <dbReference type="Proteomes" id="UP000654108"/>
    </source>
</evidence>
<dbReference type="RefSeq" id="WP_191777169.1">
    <property type="nucleotide sequence ID" value="NZ_JACYFU010000004.1"/>
</dbReference>
<keyword evidence="6" id="KW-0175">Coiled coil</keyword>
<evidence type="ECO:0000256" key="6">
    <source>
        <dbReference type="SAM" id="Coils"/>
    </source>
</evidence>
<feature type="coiled-coil region" evidence="6">
    <location>
        <begin position="374"/>
        <end position="408"/>
    </location>
</feature>
<dbReference type="Pfam" id="PF02706">
    <property type="entry name" value="Wzz"/>
    <property type="match status" value="1"/>
</dbReference>
<comment type="subcellular location">
    <subcellularLocation>
        <location evidence="1">Cell membrane</location>
        <topology evidence="1">Multi-pass membrane protein</topology>
    </subcellularLocation>
</comment>
<feature type="region of interest" description="Disordered" evidence="7">
    <location>
        <begin position="1"/>
        <end position="44"/>
    </location>
</feature>
<dbReference type="EMBL" id="JACYFU010000004">
    <property type="protein sequence ID" value="MBD8066772.1"/>
    <property type="molecule type" value="Genomic_DNA"/>
</dbReference>
<reference evidence="11" key="1">
    <citation type="submission" date="2020-09" db="EMBL/GenBank/DDBJ databases">
        <title>Genome seq and assembly of Devosia sp.</title>
        <authorList>
            <person name="Chhetri G."/>
        </authorList>
    </citation>
    <scope>NUCLEOTIDE SEQUENCE</scope>
    <source>
        <strain evidence="11">PTR5</strain>
    </source>
</reference>
<accession>A0A927FWF8</accession>
<feature type="domain" description="Tyrosine-protein kinase G-rich" evidence="10">
    <location>
        <begin position="419"/>
        <end position="491"/>
    </location>
</feature>
<dbReference type="InterPro" id="IPR032807">
    <property type="entry name" value="GNVR"/>
</dbReference>
<feature type="compositionally biased region" description="Low complexity" evidence="7">
    <location>
        <begin position="1"/>
        <end position="17"/>
    </location>
</feature>
<dbReference type="AlphaFoldDB" id="A0A927FWF8"/>
<keyword evidence="3 8" id="KW-0812">Transmembrane</keyword>
<name>A0A927FWF8_9HYPH</name>
<dbReference type="InterPro" id="IPR050445">
    <property type="entry name" value="Bact_polysacc_biosynth/exp"/>
</dbReference>
<gene>
    <name evidence="11" type="ORF">IC608_14955</name>
</gene>
<evidence type="ECO:0000259" key="10">
    <source>
        <dbReference type="Pfam" id="PF13807"/>
    </source>
</evidence>
<feature type="transmembrane region" description="Helical" evidence="8">
    <location>
        <begin position="473"/>
        <end position="497"/>
    </location>
</feature>
<keyword evidence="2" id="KW-1003">Cell membrane</keyword>
<evidence type="ECO:0000256" key="4">
    <source>
        <dbReference type="ARBA" id="ARBA00022989"/>
    </source>
</evidence>
<evidence type="ECO:0000256" key="2">
    <source>
        <dbReference type="ARBA" id="ARBA00022475"/>
    </source>
</evidence>
<dbReference type="PANTHER" id="PTHR32309:SF13">
    <property type="entry name" value="FERRIC ENTEROBACTIN TRANSPORT PROTEIN FEPE"/>
    <property type="match status" value="1"/>
</dbReference>
<sequence>MSDLASPSPSRSGARAFSRLDYDPQWRQREPANSALPTDRSGPAEAATTVTLDKIGDFLELDFGRLFVWVGSGRRLITVLALTGAVAGAGFGVFSTPRYTVTTDIMIDPGSLQVVDRDLFSQPGAIDGQVLTAGSKLRVLTSRNVLSRVVADLDLTADPEFNGTRQPLISLPSFGSSGPAEDSAVVALKSLSEHISTTADEKSFVASLNVSSEDTGKAIAISGGIVKAFKAELADAEADGAARAAASLDSRLGELKADVQQAEQAVEAFRRRNNLSTAADGQLVSTQTMSAINAQVVNAQARLIEAQTAFDSLVAAGPQASPADPSAASSLSALRDKAAALQQQLLSQSMIYGPRHPTIVSLEAERNVVTAQINAEVQRAVNGAKAAVTQAQANLDALTDRSQSLTSAVFSDNALQVQLRELERDAAAKTAVYESFLARAKQITEREQIDTTNVRVISTAVPPPGRSWPPRTVVMIALGAIGGAVLGLLAAIGLGVLGDLRRSPRLRGERA</sequence>
<dbReference type="InterPro" id="IPR003856">
    <property type="entry name" value="LPS_length_determ_N"/>
</dbReference>
<evidence type="ECO:0000256" key="1">
    <source>
        <dbReference type="ARBA" id="ARBA00004651"/>
    </source>
</evidence>
<proteinExistence type="predicted"/>
<keyword evidence="12" id="KW-1185">Reference proteome</keyword>
<feature type="compositionally biased region" description="Basic and acidic residues" evidence="7">
    <location>
        <begin position="18"/>
        <end position="30"/>
    </location>
</feature>
<evidence type="ECO:0000256" key="5">
    <source>
        <dbReference type="ARBA" id="ARBA00023136"/>
    </source>
</evidence>
<dbReference type="PANTHER" id="PTHR32309">
    <property type="entry name" value="TYROSINE-PROTEIN KINASE"/>
    <property type="match status" value="1"/>
</dbReference>